<feature type="transmembrane region" description="Helical" evidence="3">
    <location>
        <begin position="155"/>
        <end position="173"/>
    </location>
</feature>
<feature type="transmembrane region" description="Helical" evidence="3">
    <location>
        <begin position="107"/>
        <end position="126"/>
    </location>
</feature>
<keyword evidence="3" id="KW-0472">Membrane</keyword>
<feature type="domain" description="Acyltransferase 3" evidence="4">
    <location>
        <begin position="6"/>
        <end position="302"/>
    </location>
</feature>
<feature type="transmembrane region" description="Helical" evidence="3">
    <location>
        <begin position="12"/>
        <end position="30"/>
    </location>
</feature>
<dbReference type="Pfam" id="PF01757">
    <property type="entry name" value="Acyl_transf_3"/>
    <property type="match status" value="1"/>
</dbReference>
<feature type="transmembrane region" description="Helical" evidence="3">
    <location>
        <begin position="230"/>
        <end position="249"/>
    </location>
</feature>
<feature type="transmembrane region" description="Helical" evidence="3">
    <location>
        <begin position="261"/>
        <end position="279"/>
    </location>
</feature>
<evidence type="ECO:0000259" key="4">
    <source>
        <dbReference type="Pfam" id="PF01757"/>
    </source>
</evidence>
<dbReference type="OrthoDB" id="6623990at2"/>
<organism evidence="5 6">
    <name type="scientific">Domibacillus iocasae</name>
    <dbReference type="NCBI Taxonomy" id="1714016"/>
    <lineage>
        <taxon>Bacteria</taxon>
        <taxon>Bacillati</taxon>
        <taxon>Bacillota</taxon>
        <taxon>Bacilli</taxon>
        <taxon>Bacillales</taxon>
        <taxon>Bacillaceae</taxon>
        <taxon>Domibacillus</taxon>
    </lineage>
</organism>
<feature type="transmembrane region" description="Helical" evidence="3">
    <location>
        <begin position="36"/>
        <end position="58"/>
    </location>
</feature>
<feature type="transmembrane region" description="Helical" evidence="3">
    <location>
        <begin position="70"/>
        <end position="92"/>
    </location>
</feature>
<keyword evidence="5" id="KW-0012">Acyltransferase</keyword>
<feature type="transmembrane region" description="Helical" evidence="3">
    <location>
        <begin position="185"/>
        <end position="204"/>
    </location>
</feature>
<sequence length="333" mass="38803">MKKRDDYFDNVRFFLIFLVVFGHLMRPYVYDSPLIYAFYMTIYSFHMPAFIFISGFFAKGILRPGYLKKIAGKLLIPLVTFQIVYSIFYFWIEHEEALSVSLLIPEWSLWFLLSLFFWHVLLFGVVKWLKKPLLALAVSIAAGLLIGLVHESLTVLSIGRTFMFFPFFLAGYYAKKEWFQPLFRFSTRILLLCFTVGLFIYFYANTYIQIEWLFGSISYAGLGAEPLKGLFWRTLVYVINIVMIAFILSIVPRKNFFFTSWGRNTLYVYLLHGFFVQSSRRVDNLELPPSIFVLLATAAGLTLLLSSPLTAALFRPFLELKRPGFLTKKENKT</sequence>
<dbReference type="STRING" id="1714016.BA724_11825"/>
<dbReference type="AlphaFoldDB" id="A0A1E7DL30"/>
<comment type="similarity">
    <text evidence="2">Belongs to the acyltransferase 3 family.</text>
</comment>
<comment type="caution">
    <text evidence="5">The sequence shown here is derived from an EMBL/GenBank/DDBJ whole genome shotgun (WGS) entry which is preliminary data.</text>
</comment>
<dbReference type="InterPro" id="IPR052734">
    <property type="entry name" value="Nod_factor_acetyltransferase"/>
</dbReference>
<feature type="transmembrane region" description="Helical" evidence="3">
    <location>
        <begin position="133"/>
        <end position="149"/>
    </location>
</feature>
<protein>
    <submittedName>
        <fullName evidence="5">Acyltransferase</fullName>
    </submittedName>
</protein>
<reference evidence="5 6" key="1">
    <citation type="submission" date="2016-06" db="EMBL/GenBank/DDBJ databases">
        <title>Domibacillus iocasae genome sequencing.</title>
        <authorList>
            <person name="Verma A."/>
            <person name="Pal Y."/>
            <person name="Ojha A.K."/>
            <person name="Krishnamurthi S."/>
        </authorList>
    </citation>
    <scope>NUCLEOTIDE SEQUENCE [LARGE SCALE GENOMIC DNA]</scope>
    <source>
        <strain evidence="5 6">DSM 29979</strain>
    </source>
</reference>
<dbReference type="PANTHER" id="PTHR37312">
    <property type="entry name" value="MEMBRANE-BOUND ACYLTRANSFERASE YKRP-RELATED"/>
    <property type="match status" value="1"/>
</dbReference>
<feature type="transmembrane region" description="Helical" evidence="3">
    <location>
        <begin position="291"/>
        <end position="314"/>
    </location>
</feature>
<evidence type="ECO:0000313" key="5">
    <source>
        <dbReference type="EMBL" id="OES43780.1"/>
    </source>
</evidence>
<dbReference type="GO" id="GO:0016747">
    <property type="term" value="F:acyltransferase activity, transferring groups other than amino-acyl groups"/>
    <property type="evidence" value="ECO:0007669"/>
    <property type="project" value="InterPro"/>
</dbReference>
<keyword evidence="3" id="KW-0812">Transmembrane</keyword>
<keyword evidence="3" id="KW-1133">Transmembrane helix</keyword>
<name>A0A1E7DL30_9BACI</name>
<keyword evidence="6" id="KW-1185">Reference proteome</keyword>
<keyword evidence="5" id="KW-0808">Transferase</keyword>
<evidence type="ECO:0000256" key="2">
    <source>
        <dbReference type="ARBA" id="ARBA00007400"/>
    </source>
</evidence>
<accession>A0A1E7DL30</accession>
<evidence type="ECO:0000256" key="1">
    <source>
        <dbReference type="ARBA" id="ARBA00004370"/>
    </source>
</evidence>
<dbReference type="EMBL" id="MAMP01000024">
    <property type="protein sequence ID" value="OES43780.1"/>
    <property type="molecule type" value="Genomic_DNA"/>
</dbReference>
<proteinExistence type="inferred from homology"/>
<dbReference type="InterPro" id="IPR002656">
    <property type="entry name" value="Acyl_transf_3_dom"/>
</dbReference>
<dbReference type="Proteomes" id="UP000095658">
    <property type="component" value="Unassembled WGS sequence"/>
</dbReference>
<gene>
    <name evidence="5" type="ORF">BA724_11825</name>
</gene>
<evidence type="ECO:0000256" key="3">
    <source>
        <dbReference type="SAM" id="Phobius"/>
    </source>
</evidence>
<comment type="subcellular location">
    <subcellularLocation>
        <location evidence="1">Membrane</location>
    </subcellularLocation>
</comment>
<dbReference type="RefSeq" id="WP_069939558.1">
    <property type="nucleotide sequence ID" value="NZ_MAMP01000024.1"/>
</dbReference>
<evidence type="ECO:0000313" key="6">
    <source>
        <dbReference type="Proteomes" id="UP000095658"/>
    </source>
</evidence>
<dbReference type="PANTHER" id="PTHR37312:SF1">
    <property type="entry name" value="MEMBRANE-BOUND ACYLTRANSFERASE YKRP-RELATED"/>
    <property type="match status" value="1"/>
</dbReference>